<accession>A0A6J8BCT2</accession>
<keyword evidence="3" id="KW-1185">Reference proteome</keyword>
<dbReference type="SUPFAM" id="SSF56436">
    <property type="entry name" value="C-type lectin-like"/>
    <property type="match status" value="1"/>
</dbReference>
<name>A0A6J8BCT2_MYTCO</name>
<organism evidence="2 3">
    <name type="scientific">Mytilus coruscus</name>
    <name type="common">Sea mussel</name>
    <dbReference type="NCBI Taxonomy" id="42192"/>
    <lineage>
        <taxon>Eukaryota</taxon>
        <taxon>Metazoa</taxon>
        <taxon>Spiralia</taxon>
        <taxon>Lophotrochozoa</taxon>
        <taxon>Mollusca</taxon>
        <taxon>Bivalvia</taxon>
        <taxon>Autobranchia</taxon>
        <taxon>Pteriomorphia</taxon>
        <taxon>Mytilida</taxon>
        <taxon>Mytiloidea</taxon>
        <taxon>Mytilidae</taxon>
        <taxon>Mytilinae</taxon>
        <taxon>Mytilus</taxon>
    </lineage>
</organism>
<proteinExistence type="predicted"/>
<protein>
    <submittedName>
        <fullName evidence="2">Uncharacterized protein</fullName>
    </submittedName>
</protein>
<reference evidence="2 3" key="1">
    <citation type="submission" date="2020-06" db="EMBL/GenBank/DDBJ databases">
        <authorList>
            <person name="Li R."/>
            <person name="Bekaert M."/>
        </authorList>
    </citation>
    <scope>NUCLEOTIDE SEQUENCE [LARGE SCALE GENOMIC DNA]</scope>
    <source>
        <strain evidence="3">wild</strain>
    </source>
</reference>
<sequence>MFVVGTINIHLSKQNVTGSLDDLTGTCNVTGLLRNKVGLTDTCNSSPVLAWVGAYATYSPWIEYKGCGIFKFTASLIQIDFTQKNFSAEPDMFKCFEHCQMQYIRHNYIGFQRNRCLCFYNVDIEIEQCNNTNITECGDNQNFICGDKDNVTVIYEIKTIAVDPLMQFINNGTLKVYHNKTEKWKKAVQICQKQDWLISSVENIMNGSLLNVTDGTYWVSAVRGISYTSLNDDNVECGIVNIKDNKTTFSSMACSNNATILCFKNRNYTYYPNQRANWEKSVQFCRTQDGSISSVENITDESLLHLPDGTYWVSAIRGIYVQDPDNDFCVASFIENGTKMTPTVYRCDLKLPVTCRSGSSDLWDRTSRECITSGNDITSTNSYTTTNMANVSVFQNERNLIIIIVSGSIGFVVLVLVVIILICKRRKRTLKTENVQSNFHEKTVKHELYAEVLPEVEYKNNSETINIYDHTDTSQIPSKFDTNLPSEYDSMAGIKQEAEGLYDESATCPSGNTQTKEMDGLYDHC</sequence>
<evidence type="ECO:0000313" key="2">
    <source>
        <dbReference type="EMBL" id="CAC5381672.1"/>
    </source>
</evidence>
<dbReference type="OrthoDB" id="6131509at2759"/>
<dbReference type="EMBL" id="CACVKT020003087">
    <property type="protein sequence ID" value="CAC5381672.1"/>
    <property type="molecule type" value="Genomic_DNA"/>
</dbReference>
<evidence type="ECO:0000256" key="1">
    <source>
        <dbReference type="SAM" id="Phobius"/>
    </source>
</evidence>
<evidence type="ECO:0000313" key="3">
    <source>
        <dbReference type="Proteomes" id="UP000507470"/>
    </source>
</evidence>
<gene>
    <name evidence="2" type="ORF">MCOR_17545</name>
</gene>
<dbReference type="Proteomes" id="UP000507470">
    <property type="component" value="Unassembled WGS sequence"/>
</dbReference>
<keyword evidence="1" id="KW-0812">Transmembrane</keyword>
<dbReference type="AlphaFoldDB" id="A0A6J8BCT2"/>
<keyword evidence="1" id="KW-0472">Membrane</keyword>
<dbReference type="InterPro" id="IPR016187">
    <property type="entry name" value="CTDL_fold"/>
</dbReference>
<feature type="transmembrane region" description="Helical" evidence="1">
    <location>
        <begin position="400"/>
        <end position="423"/>
    </location>
</feature>
<keyword evidence="1" id="KW-1133">Transmembrane helix</keyword>